<evidence type="ECO:0000313" key="4">
    <source>
        <dbReference type="EMBL" id="MEK0306147.1"/>
    </source>
</evidence>
<dbReference type="RefSeq" id="WP_340468679.1">
    <property type="nucleotide sequence ID" value="NZ_JBANBB010000001.1"/>
</dbReference>
<dbReference type="Proteomes" id="UP001373159">
    <property type="component" value="Unassembled WGS sequence"/>
</dbReference>
<keyword evidence="5" id="KW-1185">Reference proteome</keyword>
<organism evidence="4 5">
    <name type="scientific">Bifidobacterium favimelis</name>
    <dbReference type="NCBI Taxonomy" id="3122979"/>
    <lineage>
        <taxon>Bacteria</taxon>
        <taxon>Bacillati</taxon>
        <taxon>Actinomycetota</taxon>
        <taxon>Actinomycetes</taxon>
        <taxon>Bifidobacteriales</taxon>
        <taxon>Bifidobacteriaceae</taxon>
        <taxon>Bifidobacterium</taxon>
    </lineage>
</organism>
<evidence type="ECO:0000256" key="2">
    <source>
        <dbReference type="ARBA" id="ARBA00012652"/>
    </source>
</evidence>
<gene>
    <name evidence="4" type="ORF">V8P97_01470</name>
</gene>
<dbReference type="InterPro" id="IPR016007">
    <property type="entry name" value="Alpha_rhamnosid"/>
</dbReference>
<evidence type="ECO:0000256" key="1">
    <source>
        <dbReference type="ARBA" id="ARBA00001445"/>
    </source>
</evidence>
<dbReference type="InterPro" id="IPR012341">
    <property type="entry name" value="6hp_glycosidase-like_sf"/>
</dbReference>
<dbReference type="EMBL" id="JBANBB010000001">
    <property type="protein sequence ID" value="MEK0306147.1"/>
    <property type="molecule type" value="Genomic_DNA"/>
</dbReference>
<dbReference type="InterPro" id="IPR008928">
    <property type="entry name" value="6-hairpin_glycosidase_sf"/>
</dbReference>
<evidence type="ECO:0000259" key="3">
    <source>
        <dbReference type="Pfam" id="PF17389"/>
    </source>
</evidence>
<evidence type="ECO:0000313" key="5">
    <source>
        <dbReference type="Proteomes" id="UP001373159"/>
    </source>
</evidence>
<reference evidence="4 5" key="1">
    <citation type="submission" date="2024-02" db="EMBL/GenBank/DDBJ databases">
        <title>Bifidobacterium honeyensis sp. nov., isolated from the comb honey.</title>
        <authorList>
            <person name="Liu W."/>
            <person name="Li Y."/>
        </authorList>
    </citation>
    <scope>NUCLEOTIDE SEQUENCE [LARGE SCALE GENOMIC DNA]</scope>
    <source>
        <strain evidence="4 5">IMAU50988</strain>
    </source>
</reference>
<dbReference type="PANTHER" id="PTHR33307">
    <property type="entry name" value="ALPHA-RHAMNOSIDASE (EUROFUNG)"/>
    <property type="match status" value="1"/>
</dbReference>
<dbReference type="Pfam" id="PF17389">
    <property type="entry name" value="Bac_rhamnosid6H"/>
    <property type="match status" value="1"/>
</dbReference>
<dbReference type="Gene3D" id="1.50.10.10">
    <property type="match status" value="1"/>
</dbReference>
<name>A0ABU8ZLM7_9BIFI</name>
<dbReference type="Gene3D" id="2.60.420.10">
    <property type="entry name" value="Maltose phosphorylase, domain 3"/>
    <property type="match status" value="1"/>
</dbReference>
<dbReference type="PANTHER" id="PTHR33307:SF6">
    <property type="entry name" value="ALPHA-RHAMNOSIDASE (EUROFUNG)-RELATED"/>
    <property type="match status" value="1"/>
</dbReference>
<dbReference type="Gene3D" id="2.60.120.260">
    <property type="entry name" value="Galactose-binding domain-like"/>
    <property type="match status" value="2"/>
</dbReference>
<feature type="domain" description="Alpha-L-rhamnosidase six-hairpin glycosidase" evidence="3">
    <location>
        <begin position="499"/>
        <end position="824"/>
    </location>
</feature>
<protein>
    <recommendedName>
        <fullName evidence="2">alpha-L-rhamnosidase</fullName>
        <ecNumber evidence="2">3.2.1.40</ecNumber>
    </recommendedName>
</protein>
<dbReference type="EC" id="3.2.1.40" evidence="2"/>
<proteinExistence type="predicted"/>
<accession>A0ABU8ZLM7</accession>
<sequence>MAAVPRVGVSHRSPMHAGVQILIEDRVDPVGLEPFATPVLRWRLVGAEDRGGTTLLTGADGSSSGGAPPAAYRVTVSDRPLPSVPRHAGGLGNPPGGGGGDRAFTWSSGPRRADDLEGLPLEGVTMDPDRRYWARVDLLDGEGRPLPPAGLATFGTGAGRKWKADAIWSPAGVGGGAEPPDWAFMRGAFHLPDRPILWATLSVTASSTAPSRQYVYSLWLNGSHLGCGPVFPLGDEARYDAYDVTGLLEPGSVNALGVLAHTGRDKRFAAALTVCLRGGGLLHFGSGSLWKALDGSAAFPQAGSIGTAYYQAPVEDIQAAAFPAGLSSASFDDSSWPAASLRTPFEDLHASPVDPLRPAAVTPCRIMTRGRDHVILDFGRALLGGISLDLTLAAPADLEIRYGEVLDGDGGVRYHLAAGNVYRDRWQLAAGRNRLQTWGMRVFRYVELIPSQGFGTPIGPGRHPEGGRRPAADGRAVALRDLAAAVRGVTLRPAVNDPAAAFSSSEPVLDRVWELCRQTAQGLDANIYVDSWTRERAPYEADAWIQQEAHLALDDAPSLGAYTARYLAAHRTWPTEWPLYTILMVHDSWMQTGSPGLVRSLYPALVGLLPEKYVDPTTGLVVKDPGLASRKDGDLVDWPPCERDGFVFGRVNTVVNALASQAYADMADLASAVGRRDQSSLWASRARAIRRSIDGLLFDPATGSLCDGLDAVAQGGPISHHSLHASAFALAFADLPEDHLEAVGSYLRGRGMACSVYAAAVYLGGLYRAGMGADADALMVRREGIRTWAHMVDQAGGGTMEAWDPAVKPNTTYSHPWGASPASLLPGGLMGLVPLRPGFSAFACIPQPGSIRSARSVMPVRAGRIEATYQVLGGRDLPDPVGGRTPVLPGIEVDLAVPARTRATLVLPPLAGLAPATPWEVRVDGGARLIRSEAGFFRLGGVRCPPGSLVVEDLGPGRHRVRSMGAALPRAACPSRHHHV</sequence>
<comment type="catalytic activity">
    <reaction evidence="1">
        <text>Hydrolysis of terminal non-reducing alpha-L-rhamnose residues in alpha-L-rhamnosides.</text>
        <dbReference type="EC" id="3.2.1.40"/>
    </reaction>
</comment>
<dbReference type="SUPFAM" id="SSF48208">
    <property type="entry name" value="Six-hairpin glycosidases"/>
    <property type="match status" value="1"/>
</dbReference>
<comment type="caution">
    <text evidence="4">The sequence shown here is derived from an EMBL/GenBank/DDBJ whole genome shotgun (WGS) entry which is preliminary data.</text>
</comment>
<dbReference type="InterPro" id="IPR035396">
    <property type="entry name" value="Bac_rhamnosid6H"/>
</dbReference>